<reference evidence="1" key="2">
    <citation type="submission" date="2025-09" db="UniProtKB">
        <authorList>
            <consortium name="EnsemblPlants"/>
        </authorList>
    </citation>
    <scope>IDENTIFICATION</scope>
</reference>
<keyword evidence="2" id="KW-1185">Reference proteome</keyword>
<sequence length="520" mass="58428">MAAAADDDQVDDDEFYEYNPHPYGGGYDISATYGSPLPPSPSTCYPVSSPASVPAHSAPPRAAPVPGTPPQVPSSPPKPRPAPPQPATQPPPPPEPVPVAQPFYWPKPHDYGDDAPRCRPLYPTPELFRGWPYLPPRPHCCHTRCGPRDYWRQCMRGLDFLFGHADGYGERRIGQDCHGVPVYANKKGGLEDAVVVEVPPPETGTVQWHDAGEVPAFESGQWRHASEVPAIGNGQWHHDREVPAISTVEWHYASEATATGSTQWHDAGEATDHSNRLSWYDDAKEDTYAYAHSTYGSYDTSYGQSYSVDVVSDEPTSWFPNQSYPDVYKEEESQYQEVLSSYGVENTFSSQPIYCYNQHFREQPLHVQVEPPETVYSHKLEYHENFSTYTNQTDIENMEMSRQSCEIEPYAYVPDVPVEPYQPSWSMDSGYYQSCTGEVATEYSNHDLQSGGYGDMTSLFSFSSNPQHVEVYEQSYGGDDYTSLEQKYQSNWNVHSEDHITNSGDDFNHLNGSFWPFGGY</sequence>
<dbReference type="EnsemblPlants" id="AVESA.00010b.r2.6AG1065540.1">
    <property type="protein sequence ID" value="AVESA.00010b.r2.6AG1065540.1.CDS"/>
    <property type="gene ID" value="AVESA.00010b.r2.6AG1065540"/>
</dbReference>
<evidence type="ECO:0000313" key="1">
    <source>
        <dbReference type="EnsemblPlants" id="AVESA.00010b.r2.6AG1065540.1.CDS"/>
    </source>
</evidence>
<dbReference type="Proteomes" id="UP001732700">
    <property type="component" value="Chromosome 6A"/>
</dbReference>
<proteinExistence type="predicted"/>
<protein>
    <submittedName>
        <fullName evidence="1">Uncharacterized protein</fullName>
    </submittedName>
</protein>
<organism evidence="1 2">
    <name type="scientific">Avena sativa</name>
    <name type="common">Oat</name>
    <dbReference type="NCBI Taxonomy" id="4498"/>
    <lineage>
        <taxon>Eukaryota</taxon>
        <taxon>Viridiplantae</taxon>
        <taxon>Streptophyta</taxon>
        <taxon>Embryophyta</taxon>
        <taxon>Tracheophyta</taxon>
        <taxon>Spermatophyta</taxon>
        <taxon>Magnoliopsida</taxon>
        <taxon>Liliopsida</taxon>
        <taxon>Poales</taxon>
        <taxon>Poaceae</taxon>
        <taxon>BOP clade</taxon>
        <taxon>Pooideae</taxon>
        <taxon>Poodae</taxon>
        <taxon>Poeae</taxon>
        <taxon>Poeae Chloroplast Group 1 (Aveneae type)</taxon>
        <taxon>Aveninae</taxon>
        <taxon>Avena</taxon>
    </lineage>
</organism>
<accession>A0ACD5Z1Y0</accession>
<name>A0ACD5Z1Y0_AVESA</name>
<reference evidence="1" key="1">
    <citation type="submission" date="2021-05" db="EMBL/GenBank/DDBJ databases">
        <authorList>
            <person name="Scholz U."/>
            <person name="Mascher M."/>
            <person name="Fiebig A."/>
        </authorList>
    </citation>
    <scope>NUCLEOTIDE SEQUENCE [LARGE SCALE GENOMIC DNA]</scope>
</reference>
<evidence type="ECO:0000313" key="2">
    <source>
        <dbReference type="Proteomes" id="UP001732700"/>
    </source>
</evidence>